<sequence>MTEQSATGVVQMEWEGWTERLASYRVYKYNGREAGFDLNKFYTFLERGCAQVDGYDPESLAQAIYPQLRDGMTTSEIAKIAIQAAVEMTNVSEPKWQFVAARLLLLDCYKQAGRNRGYDFIGYGDFHELIEQLERIGRYGTYVREHFSQEEIKELAAYIKPERDYLFNYVGLKQLMDRYAIRNLAGGIMELPQELFMGVAMHLAMKEQDRLHWAKRFYDMLSTLQATVATPTLSNARKPFHQLSSCFIDMPEDDLVSIYATDEAFARVSKFGGGMGIYVGKIRARGSAIRNHPGASGGVVPWIRNFNNTAVSCNQLGMRSGAAAVYLDVWHKDILDFLQLRTNNGDERMKAHDIFPGVCIPDLFMRRVEERGTWHLFCPYEVQKVMGFSLEDAWGEEFERRYEACVNHSDLPRSEIPAIEIMKRMMQSAFETGTPFIFFRDAANRLNPNKHAGMIYCSNLCTEIMQNMSPSRRSEEIVEGDIVTVRQQAGDFVVCNLSSLNLGRCRDRESIRETVRRQIRAMDNVIDLNHYPVAQAAITNRKYRAVGLGISGYHQYLAENGLVWESEQHLRHVDELFEWINYFAIEASLELAKEKGPYPLFHGSDWETGEYFELRGYRSRPGGPDWDTLREQVARYGVRNAYLVAIAPTSSTSLIAGSTAGIDPVFARFFLEEKKNGVVPQTAPNLNERTFWYYKEAHTIDQSWSIKACAVRQRHVDQSQSFNLYITPDISAKAFLDLYLLAWKQGLKTVYYVRSKAVEVEDCVACSS</sequence>
<dbReference type="GO" id="GO:0009263">
    <property type="term" value="P:deoxyribonucleotide biosynthetic process"/>
    <property type="evidence" value="ECO:0007669"/>
    <property type="project" value="UniProtKB-KW"/>
</dbReference>
<keyword evidence="5 9" id="KW-0067">ATP-binding</keyword>
<dbReference type="SUPFAM" id="SSF51998">
    <property type="entry name" value="PFL-like glycyl radical enzymes"/>
    <property type="match status" value="1"/>
</dbReference>
<dbReference type="PROSITE" id="PS51161">
    <property type="entry name" value="ATP_CONE"/>
    <property type="match status" value="1"/>
</dbReference>
<keyword evidence="4 9" id="KW-0547">Nucleotide-binding</keyword>
<keyword evidence="6 10" id="KW-0560">Oxidoreductase</keyword>
<evidence type="ECO:0000256" key="8">
    <source>
        <dbReference type="ARBA" id="ARBA00047754"/>
    </source>
</evidence>
<dbReference type="SUPFAM" id="SSF48168">
    <property type="entry name" value="R1 subunit of ribonucleotide reductase, N-terminal domain"/>
    <property type="match status" value="1"/>
</dbReference>
<dbReference type="EMBL" id="FNOJ01000004">
    <property type="protein sequence ID" value="SDW34187.1"/>
    <property type="molecule type" value="Genomic_DNA"/>
</dbReference>
<dbReference type="Gene3D" id="3.20.70.20">
    <property type="match status" value="1"/>
</dbReference>
<dbReference type="AlphaFoldDB" id="A0A1H2SRN4"/>
<evidence type="ECO:0000313" key="12">
    <source>
        <dbReference type="EMBL" id="SDW34187.1"/>
    </source>
</evidence>
<evidence type="ECO:0000256" key="3">
    <source>
        <dbReference type="ARBA" id="ARBA00022533"/>
    </source>
</evidence>
<evidence type="ECO:0000256" key="4">
    <source>
        <dbReference type="ARBA" id="ARBA00022741"/>
    </source>
</evidence>
<comment type="function">
    <text evidence="10">Provides the precursors necessary for DNA synthesis. Catalyzes the biosynthesis of deoxyribonucleotides from the corresponding ribonucleotides.</text>
</comment>
<dbReference type="GO" id="GO:0005971">
    <property type="term" value="C:ribonucleoside-diphosphate reductase complex"/>
    <property type="evidence" value="ECO:0007669"/>
    <property type="project" value="TreeGrafter"/>
</dbReference>
<dbReference type="Pfam" id="PF00317">
    <property type="entry name" value="Ribonuc_red_lgN"/>
    <property type="match status" value="1"/>
</dbReference>
<dbReference type="InterPro" id="IPR008926">
    <property type="entry name" value="RNR_R1-su_N"/>
</dbReference>
<protein>
    <recommendedName>
        <fullName evidence="2 10">Ribonucleoside-diphosphate reductase</fullName>
        <ecNumber evidence="2 10">1.17.4.1</ecNumber>
    </recommendedName>
</protein>
<dbReference type="FunFam" id="3.20.70.20:FF:000014">
    <property type="entry name" value="Ribonucleoside-diphosphate reductase"/>
    <property type="match status" value="1"/>
</dbReference>
<dbReference type="InterPro" id="IPR013509">
    <property type="entry name" value="RNR_lsu_N"/>
</dbReference>
<evidence type="ECO:0000313" key="13">
    <source>
        <dbReference type="Proteomes" id="UP000182589"/>
    </source>
</evidence>
<dbReference type="RefSeq" id="WP_083341152.1">
    <property type="nucleotide sequence ID" value="NZ_FNOJ01000004.1"/>
</dbReference>
<evidence type="ECO:0000256" key="1">
    <source>
        <dbReference type="ARBA" id="ARBA00010406"/>
    </source>
</evidence>
<dbReference type="STRING" id="89784.SAMN04489725_104201"/>
<dbReference type="EC" id="1.17.4.1" evidence="2 10"/>
<dbReference type="PROSITE" id="PS00089">
    <property type="entry name" value="RIBORED_LARGE"/>
    <property type="match status" value="1"/>
</dbReference>
<evidence type="ECO:0000256" key="9">
    <source>
        <dbReference type="PROSITE-ProRule" id="PRU00492"/>
    </source>
</evidence>
<dbReference type="PRINTS" id="PR01183">
    <property type="entry name" value="RIBORDTASEM1"/>
</dbReference>
<proteinExistence type="inferred from homology"/>
<dbReference type="UniPathway" id="UPA00326"/>
<name>A0A1H2SRN4_9BACL</name>
<dbReference type="GO" id="GO:0004748">
    <property type="term" value="F:ribonucleoside-diphosphate reductase activity, thioredoxin disulfide as acceptor"/>
    <property type="evidence" value="ECO:0007669"/>
    <property type="project" value="UniProtKB-EC"/>
</dbReference>
<dbReference type="InterPro" id="IPR013346">
    <property type="entry name" value="NrdE_NrdA_C"/>
</dbReference>
<dbReference type="GO" id="GO:0005524">
    <property type="term" value="F:ATP binding"/>
    <property type="evidence" value="ECO:0007669"/>
    <property type="project" value="UniProtKB-UniRule"/>
</dbReference>
<evidence type="ECO:0000256" key="10">
    <source>
        <dbReference type="RuleBase" id="RU003410"/>
    </source>
</evidence>
<dbReference type="PANTHER" id="PTHR11573">
    <property type="entry name" value="RIBONUCLEOSIDE-DIPHOSPHATE REDUCTASE LARGE CHAIN"/>
    <property type="match status" value="1"/>
</dbReference>
<evidence type="ECO:0000259" key="11">
    <source>
        <dbReference type="PROSITE" id="PS51161"/>
    </source>
</evidence>
<comment type="catalytic activity">
    <reaction evidence="8 10">
        <text>a 2'-deoxyribonucleoside 5'-diphosphate + [thioredoxin]-disulfide + H2O = a ribonucleoside 5'-diphosphate + [thioredoxin]-dithiol</text>
        <dbReference type="Rhea" id="RHEA:23252"/>
        <dbReference type="Rhea" id="RHEA-COMP:10698"/>
        <dbReference type="Rhea" id="RHEA-COMP:10700"/>
        <dbReference type="ChEBI" id="CHEBI:15377"/>
        <dbReference type="ChEBI" id="CHEBI:29950"/>
        <dbReference type="ChEBI" id="CHEBI:50058"/>
        <dbReference type="ChEBI" id="CHEBI:57930"/>
        <dbReference type="ChEBI" id="CHEBI:73316"/>
        <dbReference type="EC" id="1.17.4.1"/>
    </reaction>
</comment>
<evidence type="ECO:0000256" key="7">
    <source>
        <dbReference type="ARBA" id="ARBA00023116"/>
    </source>
</evidence>
<evidence type="ECO:0000256" key="6">
    <source>
        <dbReference type="ARBA" id="ARBA00023002"/>
    </source>
</evidence>
<dbReference type="CDD" id="cd01679">
    <property type="entry name" value="RNR_I"/>
    <property type="match status" value="1"/>
</dbReference>
<reference evidence="13" key="1">
    <citation type="submission" date="2016-10" db="EMBL/GenBank/DDBJ databases">
        <authorList>
            <person name="Varghese N."/>
        </authorList>
    </citation>
    <scope>NUCLEOTIDE SEQUENCE [LARGE SCALE GENOMIC DNA]</scope>
    <source>
        <strain evidence="13">DSM 12489</strain>
    </source>
</reference>
<comment type="similarity">
    <text evidence="1 10">Belongs to the ribonucleoside diphosphate reductase large chain family.</text>
</comment>
<keyword evidence="3" id="KW-0021">Allosteric enzyme</keyword>
<evidence type="ECO:0000256" key="2">
    <source>
        <dbReference type="ARBA" id="ARBA00012274"/>
    </source>
</evidence>
<dbReference type="Proteomes" id="UP000182589">
    <property type="component" value="Unassembled WGS sequence"/>
</dbReference>
<gene>
    <name evidence="12" type="ORF">SAMN04489725_104201</name>
</gene>
<accession>A0A1H2SRN4</accession>
<evidence type="ECO:0000256" key="5">
    <source>
        <dbReference type="ARBA" id="ARBA00022840"/>
    </source>
</evidence>
<keyword evidence="13" id="KW-1185">Reference proteome</keyword>
<keyword evidence="7 10" id="KW-0215">Deoxyribonucleotide synthesis</keyword>
<dbReference type="Pfam" id="PF02867">
    <property type="entry name" value="Ribonuc_red_lgC"/>
    <property type="match status" value="1"/>
</dbReference>
<dbReference type="InterPro" id="IPR005144">
    <property type="entry name" value="ATP-cone_dom"/>
</dbReference>
<organism evidence="12 13">
    <name type="scientific">Alicyclobacillus hesperidum</name>
    <dbReference type="NCBI Taxonomy" id="89784"/>
    <lineage>
        <taxon>Bacteria</taxon>
        <taxon>Bacillati</taxon>
        <taxon>Bacillota</taxon>
        <taxon>Bacilli</taxon>
        <taxon>Bacillales</taxon>
        <taxon>Alicyclobacillaceae</taxon>
        <taxon>Alicyclobacillus</taxon>
    </lineage>
</organism>
<dbReference type="PANTHER" id="PTHR11573:SF6">
    <property type="entry name" value="RIBONUCLEOSIDE-DIPHOSPHATE REDUCTASE LARGE SUBUNIT"/>
    <property type="match status" value="1"/>
</dbReference>
<dbReference type="InterPro" id="IPR039718">
    <property type="entry name" value="Rrm1"/>
</dbReference>
<dbReference type="NCBIfam" id="TIGR02506">
    <property type="entry name" value="NrdE_NrdA"/>
    <property type="match status" value="1"/>
</dbReference>
<feature type="domain" description="ATP-cone" evidence="11">
    <location>
        <begin position="24"/>
        <end position="114"/>
    </location>
</feature>
<dbReference type="Pfam" id="PF03477">
    <property type="entry name" value="ATP-cone"/>
    <property type="match status" value="1"/>
</dbReference>
<dbReference type="InterPro" id="IPR000788">
    <property type="entry name" value="RNR_lg_C"/>
</dbReference>